<feature type="compositionally biased region" description="Low complexity" evidence="1">
    <location>
        <begin position="97"/>
        <end position="119"/>
    </location>
</feature>
<feature type="region of interest" description="Disordered" evidence="1">
    <location>
        <begin position="84"/>
        <end position="119"/>
    </location>
</feature>
<comment type="caution">
    <text evidence="2">The sequence shown here is derived from an EMBL/GenBank/DDBJ whole genome shotgun (WGS) entry which is preliminary data.</text>
</comment>
<gene>
    <name evidence="2" type="ORF">M0638_07685</name>
</gene>
<evidence type="ECO:0000313" key="2">
    <source>
        <dbReference type="EMBL" id="MCK8784257.1"/>
    </source>
</evidence>
<organism evidence="2 3">
    <name type="scientific">Roseomonas acroporae</name>
    <dbReference type="NCBI Taxonomy" id="2937791"/>
    <lineage>
        <taxon>Bacteria</taxon>
        <taxon>Pseudomonadati</taxon>
        <taxon>Pseudomonadota</taxon>
        <taxon>Alphaproteobacteria</taxon>
        <taxon>Acetobacterales</taxon>
        <taxon>Roseomonadaceae</taxon>
        <taxon>Roseomonas</taxon>
    </lineage>
</organism>
<evidence type="ECO:0000256" key="1">
    <source>
        <dbReference type="SAM" id="MobiDB-lite"/>
    </source>
</evidence>
<proteinExistence type="predicted"/>
<accession>A0A9X2BTF6</accession>
<dbReference type="Proteomes" id="UP001139516">
    <property type="component" value="Unassembled WGS sequence"/>
</dbReference>
<dbReference type="RefSeq" id="WP_248666383.1">
    <property type="nucleotide sequence ID" value="NZ_JALPRX010000029.1"/>
</dbReference>
<keyword evidence="3" id="KW-1185">Reference proteome</keyword>
<reference evidence="2" key="1">
    <citation type="submission" date="2022-04" db="EMBL/GenBank/DDBJ databases">
        <title>Roseomonas acroporae sp. nov., isolated from coral Acropora digitifera.</title>
        <authorList>
            <person name="Sun H."/>
        </authorList>
    </citation>
    <scope>NUCLEOTIDE SEQUENCE</scope>
    <source>
        <strain evidence="2">NAR14</strain>
    </source>
</reference>
<name>A0A9X2BTF6_9PROT</name>
<evidence type="ECO:0000313" key="3">
    <source>
        <dbReference type="Proteomes" id="UP001139516"/>
    </source>
</evidence>
<dbReference type="AlphaFoldDB" id="A0A9X2BTF6"/>
<protein>
    <submittedName>
        <fullName evidence="2">Uncharacterized protein</fullName>
    </submittedName>
</protein>
<sequence length="119" mass="12819">MVLLQITTSAIKHGAGGDVCRFAHGDRILSVTHRSDALRRLLREMVALGYSGAAEVRGEDGTLRLVIRSIERATRFILKEDERRGFSLSRHQPHPNAVARAATAERLPAPAAGAVPASA</sequence>
<dbReference type="EMBL" id="JALPRX010000029">
    <property type="protein sequence ID" value="MCK8784257.1"/>
    <property type="molecule type" value="Genomic_DNA"/>
</dbReference>